<dbReference type="GO" id="GO:0016020">
    <property type="term" value="C:membrane"/>
    <property type="evidence" value="ECO:0007669"/>
    <property type="project" value="UniProtKB-SubCell"/>
</dbReference>
<evidence type="ECO:0000256" key="1">
    <source>
        <dbReference type="ARBA" id="ARBA00004141"/>
    </source>
</evidence>
<dbReference type="AlphaFoldDB" id="A0A835YXE7"/>
<reference evidence="8" key="1">
    <citation type="submission" date="2021-02" db="EMBL/GenBank/DDBJ databases">
        <title>First Annotated Genome of the Yellow-green Alga Tribonema minus.</title>
        <authorList>
            <person name="Mahan K.M."/>
        </authorList>
    </citation>
    <scope>NUCLEOTIDE SEQUENCE</scope>
    <source>
        <strain evidence="8">UTEX B ZZ1240</strain>
    </source>
</reference>
<keyword evidence="9" id="KW-1185">Reference proteome</keyword>
<feature type="transmembrane region" description="Helical" evidence="7">
    <location>
        <begin position="155"/>
        <end position="178"/>
    </location>
</feature>
<evidence type="ECO:0000256" key="7">
    <source>
        <dbReference type="SAM" id="Phobius"/>
    </source>
</evidence>
<feature type="transmembrane region" description="Helical" evidence="7">
    <location>
        <begin position="267"/>
        <end position="291"/>
    </location>
</feature>
<feature type="transmembrane region" description="Helical" evidence="7">
    <location>
        <begin position="222"/>
        <end position="247"/>
    </location>
</feature>
<keyword evidence="4 7" id="KW-1133">Transmembrane helix</keyword>
<feature type="transmembrane region" description="Helical" evidence="7">
    <location>
        <begin position="303"/>
        <end position="324"/>
    </location>
</feature>
<proteinExistence type="inferred from homology"/>
<dbReference type="GO" id="GO:0042910">
    <property type="term" value="F:xenobiotic transmembrane transporter activity"/>
    <property type="evidence" value="ECO:0007669"/>
    <property type="project" value="InterPro"/>
</dbReference>
<accession>A0A835YXE7</accession>
<protein>
    <submittedName>
        <fullName evidence="8">Mate-domain-containing protein</fullName>
    </submittedName>
</protein>
<organism evidence="8 9">
    <name type="scientific">Tribonema minus</name>
    <dbReference type="NCBI Taxonomy" id="303371"/>
    <lineage>
        <taxon>Eukaryota</taxon>
        <taxon>Sar</taxon>
        <taxon>Stramenopiles</taxon>
        <taxon>Ochrophyta</taxon>
        <taxon>PX clade</taxon>
        <taxon>Xanthophyceae</taxon>
        <taxon>Tribonematales</taxon>
        <taxon>Tribonemataceae</taxon>
        <taxon>Tribonema</taxon>
    </lineage>
</organism>
<dbReference type="Pfam" id="PF01554">
    <property type="entry name" value="MatE"/>
    <property type="match status" value="2"/>
</dbReference>
<dbReference type="Proteomes" id="UP000664859">
    <property type="component" value="Unassembled WGS sequence"/>
</dbReference>
<name>A0A835YXE7_9STRA</name>
<feature type="transmembrane region" description="Helical" evidence="7">
    <location>
        <begin position="130"/>
        <end position="149"/>
    </location>
</feature>
<comment type="subcellular location">
    <subcellularLocation>
        <location evidence="1">Membrane</location>
        <topology evidence="1">Multi-pass membrane protein</topology>
    </subcellularLocation>
</comment>
<dbReference type="PANTHER" id="PTHR42893:SF46">
    <property type="entry name" value="PROTEIN DETOXIFICATION 44, CHLOROPLASTIC"/>
    <property type="match status" value="1"/>
</dbReference>
<dbReference type="InterPro" id="IPR002528">
    <property type="entry name" value="MATE_fam"/>
</dbReference>
<feature type="transmembrane region" description="Helical" evidence="7">
    <location>
        <begin position="374"/>
        <end position="393"/>
    </location>
</feature>
<sequence>MAKGPCDAVEAQTPDTTMELKACVALFLWALTHSTTSLVSKNLAQGNPEAAGEVAQQSMLLALVLGLGVGALLLTRARPMLSLMGAGPGSVLYNDAHSYLTTRALAAPAVLLLTVCEGLFRGHGNTRTPAIASLLAAVANLILDPILMFKCGLGVRGAAQATVCAQYLALATYAGFIARDVRAGRMRLPALAKALGRKEEPAPGGAGGGEGRAGGAPRGLELLRVVLFANAAMLVRTVSLMACWAAATSVATRMGTVHVGAHQVALSVWLLLALVAEAPSIAAQVLGARYLGRGELRAARAMAARVVALTVASGALLGAALAAARGALPAAFTRDPALAARIGALVPLLALQQPLVAATLLMEGLLVGAQQFRWLGATTLVTTSVGTAAVLAVGRLRPEAGVVGVWWGITGMFVGRFLGAAWRLLDRKRGPYWVPERGVGGEGDEGGVEGRVEGS</sequence>
<comment type="caution">
    <text evidence="8">The sequence shown here is derived from an EMBL/GenBank/DDBJ whole genome shotgun (WGS) entry which is preliminary data.</text>
</comment>
<keyword evidence="3 7" id="KW-0812">Transmembrane</keyword>
<feature type="transmembrane region" description="Helical" evidence="7">
    <location>
        <begin position="405"/>
        <end position="425"/>
    </location>
</feature>
<evidence type="ECO:0000256" key="2">
    <source>
        <dbReference type="ARBA" id="ARBA00010199"/>
    </source>
</evidence>
<gene>
    <name evidence="8" type="ORF">JKP88DRAFT_317595</name>
</gene>
<dbReference type="EMBL" id="JAFCMP010000223">
    <property type="protein sequence ID" value="KAG5183211.1"/>
    <property type="molecule type" value="Genomic_DNA"/>
</dbReference>
<evidence type="ECO:0000256" key="6">
    <source>
        <dbReference type="SAM" id="MobiDB-lite"/>
    </source>
</evidence>
<evidence type="ECO:0000313" key="9">
    <source>
        <dbReference type="Proteomes" id="UP000664859"/>
    </source>
</evidence>
<evidence type="ECO:0000313" key="8">
    <source>
        <dbReference type="EMBL" id="KAG5183211.1"/>
    </source>
</evidence>
<keyword evidence="5 7" id="KW-0472">Membrane</keyword>
<feature type="transmembrane region" description="Helical" evidence="7">
    <location>
        <begin position="54"/>
        <end position="74"/>
    </location>
</feature>
<feature type="region of interest" description="Disordered" evidence="6">
    <location>
        <begin position="436"/>
        <end position="455"/>
    </location>
</feature>
<dbReference type="OrthoDB" id="2126698at2759"/>
<dbReference type="GO" id="GO:0015297">
    <property type="term" value="F:antiporter activity"/>
    <property type="evidence" value="ECO:0007669"/>
    <property type="project" value="InterPro"/>
</dbReference>
<comment type="similarity">
    <text evidence="2">Belongs to the multi antimicrobial extrusion (MATE) (TC 2.A.66.1) family.</text>
</comment>
<dbReference type="PANTHER" id="PTHR42893">
    <property type="entry name" value="PROTEIN DETOXIFICATION 44, CHLOROPLASTIC-RELATED"/>
    <property type="match status" value="1"/>
</dbReference>
<feature type="transmembrane region" description="Helical" evidence="7">
    <location>
        <begin position="344"/>
        <end position="362"/>
    </location>
</feature>
<evidence type="ECO:0000256" key="3">
    <source>
        <dbReference type="ARBA" id="ARBA00022692"/>
    </source>
</evidence>
<dbReference type="InterPro" id="IPR044644">
    <property type="entry name" value="DinF-like"/>
</dbReference>
<evidence type="ECO:0000256" key="5">
    <source>
        <dbReference type="ARBA" id="ARBA00023136"/>
    </source>
</evidence>
<evidence type="ECO:0000256" key="4">
    <source>
        <dbReference type="ARBA" id="ARBA00022989"/>
    </source>
</evidence>